<proteinExistence type="predicted"/>
<evidence type="ECO:0000313" key="3">
    <source>
        <dbReference type="EMBL" id="KAA6404068.1"/>
    </source>
</evidence>
<evidence type="ECO:0000256" key="2">
    <source>
        <dbReference type="SAM" id="MobiDB-lite"/>
    </source>
</evidence>
<organism evidence="3 4">
    <name type="scientific">Streblomastix strix</name>
    <dbReference type="NCBI Taxonomy" id="222440"/>
    <lineage>
        <taxon>Eukaryota</taxon>
        <taxon>Metamonada</taxon>
        <taxon>Preaxostyla</taxon>
        <taxon>Oxymonadida</taxon>
        <taxon>Streblomastigidae</taxon>
        <taxon>Streblomastix</taxon>
    </lineage>
</organism>
<protein>
    <submittedName>
        <fullName evidence="3">Uncharacterized protein</fullName>
    </submittedName>
</protein>
<feature type="region of interest" description="Disordered" evidence="2">
    <location>
        <begin position="83"/>
        <end position="105"/>
    </location>
</feature>
<name>A0A5J4X9Z8_9EUKA</name>
<reference evidence="3 4" key="1">
    <citation type="submission" date="2019-03" db="EMBL/GenBank/DDBJ databases">
        <title>Single cell metagenomics reveals metabolic interactions within the superorganism composed of flagellate Streblomastix strix and complex community of Bacteroidetes bacteria on its surface.</title>
        <authorList>
            <person name="Treitli S.C."/>
            <person name="Kolisko M."/>
            <person name="Husnik F."/>
            <person name="Keeling P."/>
            <person name="Hampl V."/>
        </authorList>
    </citation>
    <scope>NUCLEOTIDE SEQUENCE [LARGE SCALE GENOMIC DNA]</scope>
    <source>
        <strain evidence="3">ST1C</strain>
    </source>
</reference>
<comment type="caution">
    <text evidence="3">The sequence shown here is derived from an EMBL/GenBank/DDBJ whole genome shotgun (WGS) entry which is preliminary data.</text>
</comment>
<sequence length="105" mass="12415">MAEVLTPVDEMTNYRIRVQNEEKQAKLHREKHKDLYEQNEQEATKRFEQAKERTVNNQGLTFNQGASIPLETAGVNYQTSNSVYGNLTRYDPDRKKFNHRNIPFR</sequence>
<dbReference type="EMBL" id="SNRW01000032">
    <property type="protein sequence ID" value="KAA6404068.1"/>
    <property type="molecule type" value="Genomic_DNA"/>
</dbReference>
<dbReference type="AlphaFoldDB" id="A0A5J4X9Z8"/>
<evidence type="ECO:0000313" key="4">
    <source>
        <dbReference type="Proteomes" id="UP000324800"/>
    </source>
</evidence>
<keyword evidence="1" id="KW-0175">Coiled coil</keyword>
<dbReference type="Proteomes" id="UP000324800">
    <property type="component" value="Unassembled WGS sequence"/>
</dbReference>
<accession>A0A5J4X9Z8</accession>
<feature type="coiled-coil region" evidence="1">
    <location>
        <begin position="11"/>
        <end position="53"/>
    </location>
</feature>
<evidence type="ECO:0000256" key="1">
    <source>
        <dbReference type="SAM" id="Coils"/>
    </source>
</evidence>
<gene>
    <name evidence="3" type="ORF">EZS28_000399</name>
</gene>